<evidence type="ECO:0000256" key="1">
    <source>
        <dbReference type="ARBA" id="ARBA00023125"/>
    </source>
</evidence>
<dbReference type="InterPro" id="IPR050639">
    <property type="entry name" value="SSR_resolvase"/>
</dbReference>
<dbReference type="InterPro" id="IPR011109">
    <property type="entry name" value="DNA_bind_recombinase_dom"/>
</dbReference>
<evidence type="ECO:0000256" key="2">
    <source>
        <dbReference type="ARBA" id="ARBA00023172"/>
    </source>
</evidence>
<reference evidence="5 6" key="1">
    <citation type="submission" date="2017-02" db="EMBL/GenBank/DDBJ databases">
        <title>The new phylogeny of genus Mycobacterium.</title>
        <authorList>
            <person name="Tortoli E."/>
            <person name="Trovato A."/>
            <person name="Cirillo D.M."/>
        </authorList>
    </citation>
    <scope>NUCLEOTIDE SEQUENCE [LARGE SCALE GENOMIC DNA]</scope>
    <source>
        <strain evidence="5 6">CCUG 56329</strain>
    </source>
</reference>
<sequence>MARVLGRVRLSRLTDESTSAERQRELIEQWSAMNDHTVVGWAEDLDISGSIDPFDTPQLGDWLNNRAPEFDLIACWKLDRLSRNTININGLFAWCIEYSKTVVSVTESIDLGTPVGRLIANVLAFLAEGELEAIRERTKAGRQKVVSLGRWPGGPAPYGFTVVKLDGGGFKLKPRADQVAVIKRIRDLILSGLSMEAVAKRLNDNGVPSPTGKAWRSARLFLIMESKLLLGHSTYKGQTVRDAQGMPVMVSEPILEPDEWDRLQAAIQARRLPSAAKRTQNTSPLYGVIFCKSCGSMMYNRKYGHRESDRGYKYDYYMCPKSCGRMIHAELVYRMLDKIFTAEVGDEMVRERVYVPAESHETEMKEAQRAVDEITPLLGVITSETMRKQLTSQLLALDSRIKTLESMPVRESHWEYRETGGTYAQAWESSDLAGRRDLLVKSGITASAFKPKTGAEIEFDLVIPPDIREQMGLGPRQSTRVTMADLFAEMKESGVAGIEISGGEITYTHRTGATYMERIEVPVTGTHTEPR</sequence>
<evidence type="ECO:0000259" key="4">
    <source>
        <dbReference type="PROSITE" id="PS51737"/>
    </source>
</evidence>
<gene>
    <name evidence="5" type="ORF">BST46_08660</name>
</gene>
<dbReference type="PANTHER" id="PTHR30461:SF2">
    <property type="entry name" value="SERINE RECOMBINASE PINE-RELATED"/>
    <property type="match status" value="1"/>
</dbReference>
<name>A0ABX3TNR7_9MYCO</name>
<dbReference type="Proteomes" id="UP000192847">
    <property type="component" value="Unassembled WGS sequence"/>
</dbReference>
<evidence type="ECO:0000259" key="3">
    <source>
        <dbReference type="PROSITE" id="PS51736"/>
    </source>
</evidence>
<accession>A0ABX3TNR7</accession>
<proteinExistence type="predicted"/>
<keyword evidence="1" id="KW-0238">DNA-binding</keyword>
<dbReference type="SMART" id="SM00857">
    <property type="entry name" value="Resolvase"/>
    <property type="match status" value="1"/>
</dbReference>
<evidence type="ECO:0000313" key="6">
    <source>
        <dbReference type="Proteomes" id="UP000192847"/>
    </source>
</evidence>
<dbReference type="SUPFAM" id="SSF53041">
    <property type="entry name" value="Resolvase-like"/>
    <property type="match status" value="1"/>
</dbReference>
<dbReference type="EMBL" id="MVIL01000021">
    <property type="protein sequence ID" value="ORB80470.1"/>
    <property type="molecule type" value="Genomic_DNA"/>
</dbReference>
<feature type="domain" description="Resolvase/invertase-type recombinase catalytic" evidence="3">
    <location>
        <begin position="3"/>
        <end position="149"/>
    </location>
</feature>
<dbReference type="PROSITE" id="PS51736">
    <property type="entry name" value="RECOMBINASES_3"/>
    <property type="match status" value="1"/>
</dbReference>
<dbReference type="Pfam" id="PF07508">
    <property type="entry name" value="Recombinase"/>
    <property type="match status" value="1"/>
</dbReference>
<keyword evidence="2" id="KW-0233">DNA recombination</keyword>
<dbReference type="PROSITE" id="PS51737">
    <property type="entry name" value="RECOMBINASE_DNA_BIND"/>
    <property type="match status" value="1"/>
</dbReference>
<dbReference type="InterPro" id="IPR006119">
    <property type="entry name" value="Resolv_N"/>
</dbReference>
<comment type="caution">
    <text evidence="5">The sequence shown here is derived from an EMBL/GenBank/DDBJ whole genome shotgun (WGS) entry which is preliminary data.</text>
</comment>
<dbReference type="Gene3D" id="3.40.50.1390">
    <property type="entry name" value="Resolvase, N-terminal catalytic domain"/>
    <property type="match status" value="1"/>
</dbReference>
<dbReference type="InterPro" id="IPR036162">
    <property type="entry name" value="Resolvase-like_N_sf"/>
</dbReference>
<dbReference type="CDD" id="cd00338">
    <property type="entry name" value="Ser_Recombinase"/>
    <property type="match status" value="1"/>
</dbReference>
<evidence type="ECO:0000313" key="5">
    <source>
        <dbReference type="EMBL" id="ORB80470.1"/>
    </source>
</evidence>
<protein>
    <recommendedName>
        <fullName evidence="7">Integrase</fullName>
    </recommendedName>
</protein>
<dbReference type="PANTHER" id="PTHR30461">
    <property type="entry name" value="DNA-INVERTASE FROM LAMBDOID PROPHAGE"/>
    <property type="match status" value="1"/>
</dbReference>
<dbReference type="InterPro" id="IPR038109">
    <property type="entry name" value="DNA_bind_recomb_sf"/>
</dbReference>
<dbReference type="RefSeq" id="WP_083187148.1">
    <property type="nucleotide sequence ID" value="NZ_MVIL01000021.1"/>
</dbReference>
<dbReference type="Gene3D" id="3.90.1750.20">
    <property type="entry name" value="Putative Large Serine Recombinase, Chain B, Domain 2"/>
    <property type="match status" value="1"/>
</dbReference>
<organism evidence="5 6">
    <name type="scientific">Mycobacterium timonense</name>
    <dbReference type="NCBI Taxonomy" id="701043"/>
    <lineage>
        <taxon>Bacteria</taxon>
        <taxon>Bacillati</taxon>
        <taxon>Actinomycetota</taxon>
        <taxon>Actinomycetes</taxon>
        <taxon>Mycobacteriales</taxon>
        <taxon>Mycobacteriaceae</taxon>
        <taxon>Mycobacterium</taxon>
        <taxon>Mycobacterium avium complex (MAC)</taxon>
    </lineage>
</organism>
<keyword evidence="6" id="KW-1185">Reference proteome</keyword>
<evidence type="ECO:0008006" key="7">
    <source>
        <dbReference type="Google" id="ProtNLM"/>
    </source>
</evidence>
<dbReference type="Pfam" id="PF00239">
    <property type="entry name" value="Resolvase"/>
    <property type="match status" value="1"/>
</dbReference>
<feature type="domain" description="Recombinase" evidence="4">
    <location>
        <begin position="157"/>
        <end position="273"/>
    </location>
</feature>